<dbReference type="PANTHER" id="PTHR43808">
    <property type="entry name" value="ACETYLORNITHINE DEACETYLASE"/>
    <property type="match status" value="1"/>
</dbReference>
<dbReference type="Pfam" id="PF01546">
    <property type="entry name" value="Peptidase_M20"/>
    <property type="match status" value="1"/>
</dbReference>
<proteinExistence type="predicted"/>
<dbReference type="Gene3D" id="3.30.70.360">
    <property type="match status" value="1"/>
</dbReference>
<evidence type="ECO:0000313" key="4">
    <source>
        <dbReference type="EMBL" id="AIF10442.1"/>
    </source>
</evidence>
<dbReference type="AlphaFoldDB" id="A0A075H7N0"/>
<protein>
    <submittedName>
        <fullName evidence="4">Acetylornithine deacetylase (ArgE)</fullName>
        <ecNumber evidence="4">3.5.1.16</ecNumber>
    </submittedName>
</protein>
<dbReference type="SUPFAM" id="SSF55031">
    <property type="entry name" value="Bacterial exopeptidase dimerisation domain"/>
    <property type="match status" value="1"/>
</dbReference>
<dbReference type="SUPFAM" id="SSF53187">
    <property type="entry name" value="Zn-dependent exopeptidases"/>
    <property type="match status" value="1"/>
</dbReference>
<keyword evidence="2 4" id="KW-0378">Hydrolase</keyword>
<feature type="domain" description="Peptidase M20 dimerisation" evidence="3">
    <location>
        <begin position="69"/>
        <end position="166"/>
    </location>
</feature>
<accession>A0A075H7N0</accession>
<evidence type="ECO:0000259" key="3">
    <source>
        <dbReference type="Pfam" id="PF07687"/>
    </source>
</evidence>
<keyword evidence="1" id="KW-0479">Metal-binding</keyword>
<dbReference type="EMBL" id="KF900891">
    <property type="protein sequence ID" value="AIF10442.1"/>
    <property type="molecule type" value="Genomic_DNA"/>
</dbReference>
<dbReference type="InterPro" id="IPR002933">
    <property type="entry name" value="Peptidase_M20"/>
</dbReference>
<sequence length="282" mass="31122">MKSFPAIFLALLPKFLSAPLKFPVYLALSYDEEIGCLGAPHLIRALKTLRLKPKLVIIGEPTEMKVINRHKSVFRYRTTVTGIESHSAHPDKGVNAIFFASDIIHFLHQQAQTLSSTVIRGAVFDPPYCTLHIGTIAGGTASNIVPKSCSFDWEVRSLPDTDIKTLILDPLKQFISRNVDPLMHSFSQSPKVSTESLVEVPGLQPQSNKQLENLLGELTGSNSDPEAISFGTEGGLFQKENFATLICGPGSILQAHKPNEYIELSQLKACEQFMERLLVHLT</sequence>
<evidence type="ECO:0000256" key="1">
    <source>
        <dbReference type="ARBA" id="ARBA00022723"/>
    </source>
</evidence>
<dbReference type="Gene3D" id="3.40.630.10">
    <property type="entry name" value="Zn peptidases"/>
    <property type="match status" value="1"/>
</dbReference>
<dbReference type="InterPro" id="IPR036264">
    <property type="entry name" value="Bact_exopeptidase_dim_dom"/>
</dbReference>
<dbReference type="GO" id="GO:0046872">
    <property type="term" value="F:metal ion binding"/>
    <property type="evidence" value="ECO:0007669"/>
    <property type="project" value="UniProtKB-KW"/>
</dbReference>
<dbReference type="PANTHER" id="PTHR43808:SF31">
    <property type="entry name" value="N-ACETYL-L-CITRULLINE DEACETYLASE"/>
    <property type="match status" value="1"/>
</dbReference>
<gene>
    <name evidence="4" type="primary">argE</name>
</gene>
<name>A0A075H7N0_9ARCH</name>
<reference evidence="4" key="1">
    <citation type="journal article" date="2014" name="Genome Biol. Evol.">
        <title>Pangenome evidence for extensive interdomain horizontal transfer affecting lineage core and shell genes in uncultured planktonic thaumarchaeota and euryarchaeota.</title>
        <authorList>
            <person name="Deschamps P."/>
            <person name="Zivanovic Y."/>
            <person name="Moreira D."/>
            <person name="Rodriguez-Valera F."/>
            <person name="Lopez-Garcia P."/>
        </authorList>
    </citation>
    <scope>NUCLEOTIDE SEQUENCE</scope>
</reference>
<dbReference type="InterPro" id="IPR011650">
    <property type="entry name" value="Peptidase_M20_dimer"/>
</dbReference>
<dbReference type="InterPro" id="IPR050072">
    <property type="entry name" value="Peptidase_M20A"/>
</dbReference>
<evidence type="ECO:0000256" key="2">
    <source>
        <dbReference type="ARBA" id="ARBA00022801"/>
    </source>
</evidence>
<dbReference type="Pfam" id="PF07687">
    <property type="entry name" value="M20_dimer"/>
    <property type="match status" value="1"/>
</dbReference>
<organism evidence="4">
    <name type="scientific">uncultured marine thaumarchaeote KM3_45_G08</name>
    <dbReference type="NCBI Taxonomy" id="1456157"/>
    <lineage>
        <taxon>Archaea</taxon>
        <taxon>Nitrososphaerota</taxon>
        <taxon>environmental samples</taxon>
    </lineage>
</organism>
<dbReference type="EC" id="3.5.1.16" evidence="4"/>
<dbReference type="GO" id="GO:0008777">
    <property type="term" value="F:acetylornithine deacetylase activity"/>
    <property type="evidence" value="ECO:0007669"/>
    <property type="project" value="UniProtKB-EC"/>
</dbReference>
<dbReference type="GO" id="GO:0006526">
    <property type="term" value="P:L-arginine biosynthetic process"/>
    <property type="evidence" value="ECO:0007669"/>
    <property type="project" value="TreeGrafter"/>
</dbReference>